<dbReference type="Gene3D" id="2.60.40.420">
    <property type="entry name" value="Cupredoxins - blue copper proteins"/>
    <property type="match status" value="3"/>
</dbReference>
<dbReference type="GO" id="GO:0005507">
    <property type="term" value="F:copper ion binding"/>
    <property type="evidence" value="ECO:0007669"/>
    <property type="project" value="InterPro"/>
</dbReference>
<feature type="signal peptide" evidence="3">
    <location>
        <begin position="1"/>
        <end position="28"/>
    </location>
</feature>
<dbReference type="Pfam" id="PF07731">
    <property type="entry name" value="Cu-oxidase_2"/>
    <property type="match status" value="1"/>
</dbReference>
<keyword evidence="2" id="KW-0186">Copper</keyword>
<reference evidence="6" key="1">
    <citation type="journal article" date="2020" name="Stud. Mycol.">
        <title>101 Dothideomycetes genomes: a test case for predicting lifestyles and emergence of pathogens.</title>
        <authorList>
            <person name="Haridas S."/>
            <person name="Albert R."/>
            <person name="Binder M."/>
            <person name="Bloem J."/>
            <person name="Labutti K."/>
            <person name="Salamov A."/>
            <person name="Andreopoulos B."/>
            <person name="Baker S."/>
            <person name="Barry K."/>
            <person name="Bills G."/>
            <person name="Bluhm B."/>
            <person name="Cannon C."/>
            <person name="Castanera R."/>
            <person name="Culley D."/>
            <person name="Daum C."/>
            <person name="Ezra D."/>
            <person name="Gonzalez J."/>
            <person name="Henrissat B."/>
            <person name="Kuo A."/>
            <person name="Liang C."/>
            <person name="Lipzen A."/>
            <person name="Lutzoni F."/>
            <person name="Magnuson J."/>
            <person name="Mondo S."/>
            <person name="Nolan M."/>
            <person name="Ohm R."/>
            <person name="Pangilinan J."/>
            <person name="Park H.-J."/>
            <person name="Ramirez L."/>
            <person name="Alfaro M."/>
            <person name="Sun H."/>
            <person name="Tritt A."/>
            <person name="Yoshinaga Y."/>
            <person name="Zwiers L.-H."/>
            <person name="Turgeon B."/>
            <person name="Goodwin S."/>
            <person name="Spatafora J."/>
            <person name="Crous P."/>
            <person name="Grigoriev I."/>
        </authorList>
    </citation>
    <scope>NUCLEOTIDE SEQUENCE</scope>
    <source>
        <strain evidence="6">CBS 175.79</strain>
    </source>
</reference>
<feature type="domain" description="Plastocyanin-like" evidence="5">
    <location>
        <begin position="80"/>
        <end position="191"/>
    </location>
</feature>
<dbReference type="CDD" id="cd13889">
    <property type="entry name" value="CuRO_3_BOD"/>
    <property type="match status" value="1"/>
</dbReference>
<dbReference type="AlphaFoldDB" id="A0A6A5XNS1"/>
<gene>
    <name evidence="6" type="ORF">BU24DRAFT_349372</name>
</gene>
<dbReference type="OrthoDB" id="262547at2759"/>
<evidence type="ECO:0000259" key="4">
    <source>
        <dbReference type="Pfam" id="PF07731"/>
    </source>
</evidence>
<keyword evidence="7" id="KW-1185">Reference proteome</keyword>
<dbReference type="PANTHER" id="PTHR48267:SF1">
    <property type="entry name" value="BILIRUBIN OXIDASE"/>
    <property type="match status" value="1"/>
</dbReference>
<accession>A0A6A5XNS1</accession>
<feature type="domain" description="Plastocyanin-like" evidence="4">
    <location>
        <begin position="390"/>
        <end position="503"/>
    </location>
</feature>
<dbReference type="InterPro" id="IPR008972">
    <property type="entry name" value="Cupredoxin"/>
</dbReference>
<evidence type="ECO:0000256" key="1">
    <source>
        <dbReference type="ARBA" id="ARBA00010609"/>
    </source>
</evidence>
<sequence length="553" mass="62361">MPYPRSWSTTRILLLFTLSSYGTRFANSLKIDGTWISPQYNYIFDFPVPFPVVKTPKFTYTNEDGADIDYYEVEVTSVESQIYPDLKATPLVGYDGTSPGPMFVMQRGREAVVRFTNNGPLNMAVHVHGQYNRAPFDGWAGDYATPGQYKDYYYPNAQNARTIWYHDHTEYRTGENVYRGQEGLYLIHDPEEQALALPSGNYDLPLSISAKTYNSDGSLWYNTNNNIGLWGDVIQINGQPWPYVPVEPRKYRLRILNGAVSRTFGLSFTAATEDVAKGESIGFTVIASDGGLFGAPVKTNYLAMAMGERYEIIFDFAQHRGQNITLRNARGMGENVDYAATDLVTRFVVGEEVTDWDNNGPVPPKLHDIPPANPSDTDKEFTFARVRGGRWNINGVGFADVENRILTRPERGKDEIWTLKNGAGDGTHPVHIHLIDFQVLERTGGRGAVRPYESAGMKDIVWLAGGETVKVLARYAPWPGVYMFHCHNLIHEDNDMLAAFDVAQLSDWGYDNSTMFIDPMTPEFRPKDATPDDFTDEAIREKLAWLYSTNPYN</sequence>
<dbReference type="RefSeq" id="XP_033383131.1">
    <property type="nucleotide sequence ID" value="XM_033523600.1"/>
</dbReference>
<dbReference type="SUPFAM" id="SSF49503">
    <property type="entry name" value="Cupredoxins"/>
    <property type="match status" value="3"/>
</dbReference>
<name>A0A6A5XNS1_9PLEO</name>
<evidence type="ECO:0000256" key="2">
    <source>
        <dbReference type="ARBA" id="ARBA00023008"/>
    </source>
</evidence>
<proteinExistence type="inferred from homology"/>
<organism evidence="6 7">
    <name type="scientific">Aaosphaeria arxii CBS 175.79</name>
    <dbReference type="NCBI Taxonomy" id="1450172"/>
    <lineage>
        <taxon>Eukaryota</taxon>
        <taxon>Fungi</taxon>
        <taxon>Dikarya</taxon>
        <taxon>Ascomycota</taxon>
        <taxon>Pezizomycotina</taxon>
        <taxon>Dothideomycetes</taxon>
        <taxon>Pleosporomycetidae</taxon>
        <taxon>Pleosporales</taxon>
        <taxon>Pleosporales incertae sedis</taxon>
        <taxon>Aaosphaeria</taxon>
    </lineage>
</organism>
<dbReference type="Proteomes" id="UP000799778">
    <property type="component" value="Unassembled WGS sequence"/>
</dbReference>
<dbReference type="Pfam" id="PF07732">
    <property type="entry name" value="Cu-oxidase_3"/>
    <property type="match status" value="1"/>
</dbReference>
<dbReference type="EMBL" id="ML978070">
    <property type="protein sequence ID" value="KAF2014792.1"/>
    <property type="molecule type" value="Genomic_DNA"/>
</dbReference>
<feature type="chain" id="PRO_5025654686" evidence="3">
    <location>
        <begin position="29"/>
        <end position="553"/>
    </location>
</feature>
<keyword evidence="3" id="KW-0732">Signal</keyword>
<dbReference type="InterPro" id="IPR045087">
    <property type="entry name" value="Cu-oxidase_fam"/>
</dbReference>
<evidence type="ECO:0000313" key="7">
    <source>
        <dbReference type="Proteomes" id="UP000799778"/>
    </source>
</evidence>
<dbReference type="PANTHER" id="PTHR48267">
    <property type="entry name" value="CUPREDOXIN SUPERFAMILY PROTEIN"/>
    <property type="match status" value="1"/>
</dbReference>
<comment type="similarity">
    <text evidence="1">Belongs to the multicopper oxidase family.</text>
</comment>
<dbReference type="InterPro" id="IPR011707">
    <property type="entry name" value="Cu-oxidase-like_N"/>
</dbReference>
<dbReference type="GeneID" id="54280997"/>
<evidence type="ECO:0000256" key="3">
    <source>
        <dbReference type="SAM" id="SignalP"/>
    </source>
</evidence>
<protein>
    <submittedName>
        <fullName evidence="6">Bilirubin oxidase</fullName>
    </submittedName>
</protein>
<dbReference type="InterPro" id="IPR011706">
    <property type="entry name" value="Cu-oxidase_C"/>
</dbReference>
<dbReference type="GO" id="GO:0016491">
    <property type="term" value="F:oxidoreductase activity"/>
    <property type="evidence" value="ECO:0007669"/>
    <property type="project" value="InterPro"/>
</dbReference>
<feature type="non-terminal residue" evidence="6">
    <location>
        <position position="553"/>
    </location>
</feature>
<evidence type="ECO:0000313" key="6">
    <source>
        <dbReference type="EMBL" id="KAF2014792.1"/>
    </source>
</evidence>
<evidence type="ECO:0000259" key="5">
    <source>
        <dbReference type="Pfam" id="PF07732"/>
    </source>
</evidence>